<evidence type="ECO:0000256" key="1">
    <source>
        <dbReference type="SAM" id="SignalP"/>
    </source>
</evidence>
<dbReference type="OrthoDB" id="10280820at2759"/>
<evidence type="ECO:0000313" key="3">
    <source>
        <dbReference type="Proteomes" id="UP000238274"/>
    </source>
</evidence>
<gene>
    <name evidence="2" type="ORF">PSHT_05822</name>
</gene>
<dbReference type="VEuPathDB" id="FungiDB:PSHT_05822"/>
<comment type="caution">
    <text evidence="2">The sequence shown here is derived from an EMBL/GenBank/DDBJ whole genome shotgun (WGS) entry which is preliminary data.</text>
</comment>
<proteinExistence type="predicted"/>
<feature type="non-terminal residue" evidence="2">
    <location>
        <position position="92"/>
    </location>
</feature>
<evidence type="ECO:0000313" key="2">
    <source>
        <dbReference type="EMBL" id="POW18435.1"/>
    </source>
</evidence>
<feature type="signal peptide" evidence="1">
    <location>
        <begin position="1"/>
        <end position="28"/>
    </location>
</feature>
<reference evidence="3" key="2">
    <citation type="journal article" date="2018" name="BMC Genomics">
        <title>Genomic insights into host adaptation between the wheat stripe rust pathogen (Puccinia striiformis f. sp. tritici) and the barley stripe rust pathogen (Puccinia striiformis f. sp. hordei).</title>
        <authorList>
            <person name="Xia C."/>
            <person name="Wang M."/>
            <person name="Yin C."/>
            <person name="Cornejo O.E."/>
            <person name="Hulbert S.H."/>
            <person name="Chen X."/>
        </authorList>
    </citation>
    <scope>NUCLEOTIDE SEQUENCE [LARGE SCALE GENOMIC DNA]</scope>
    <source>
        <strain evidence="3">93TX-2</strain>
    </source>
</reference>
<reference evidence="3" key="3">
    <citation type="journal article" date="2018" name="Mol. Plant Microbe Interact.">
        <title>Genome sequence resources for the wheat stripe rust pathogen (Puccinia striiformis f. sp. tritici) and the barley stripe rust pathogen (Puccinia striiformis f. sp. hordei).</title>
        <authorList>
            <person name="Xia C."/>
            <person name="Wang M."/>
            <person name="Yin C."/>
            <person name="Cornejo O.E."/>
            <person name="Hulbert S.H."/>
            <person name="Chen X."/>
        </authorList>
    </citation>
    <scope>NUCLEOTIDE SEQUENCE [LARGE SCALE GENOMIC DNA]</scope>
    <source>
        <strain evidence="3">93TX-2</strain>
    </source>
</reference>
<organism evidence="2 3">
    <name type="scientific">Puccinia striiformis</name>
    <dbReference type="NCBI Taxonomy" id="27350"/>
    <lineage>
        <taxon>Eukaryota</taxon>
        <taxon>Fungi</taxon>
        <taxon>Dikarya</taxon>
        <taxon>Basidiomycota</taxon>
        <taxon>Pucciniomycotina</taxon>
        <taxon>Pucciniomycetes</taxon>
        <taxon>Pucciniales</taxon>
        <taxon>Pucciniaceae</taxon>
        <taxon>Puccinia</taxon>
    </lineage>
</organism>
<protein>
    <recommendedName>
        <fullName evidence="4">Secreted protein</fullName>
    </recommendedName>
</protein>
<keyword evidence="3" id="KW-1185">Reference proteome</keyword>
<dbReference type="AlphaFoldDB" id="A0A2S4W9I6"/>
<reference evidence="2 3" key="1">
    <citation type="submission" date="2017-12" db="EMBL/GenBank/DDBJ databases">
        <title>Gene loss provides genomic basis for host adaptation in cereal stripe rust fungi.</title>
        <authorList>
            <person name="Xia C."/>
        </authorList>
    </citation>
    <scope>NUCLEOTIDE SEQUENCE [LARGE SCALE GENOMIC DNA]</scope>
    <source>
        <strain evidence="2 3">93TX-2</strain>
    </source>
</reference>
<dbReference type="Proteomes" id="UP000238274">
    <property type="component" value="Unassembled WGS sequence"/>
</dbReference>
<accession>A0A2S4W9I6</accession>
<evidence type="ECO:0008006" key="4">
    <source>
        <dbReference type="Google" id="ProtNLM"/>
    </source>
</evidence>
<sequence>MYAGKESCRGMVYIIFLVMIITLSTVLANPHVCDRAFETMDGGYSSMKGKAVCINGAGTFICDIDACKSGSPNGPAGLKASFFTGCSKGDNG</sequence>
<dbReference type="EMBL" id="PKSM01000066">
    <property type="protein sequence ID" value="POW18435.1"/>
    <property type="molecule type" value="Genomic_DNA"/>
</dbReference>
<name>A0A2S4W9I6_9BASI</name>
<feature type="chain" id="PRO_5015492670" description="Secreted protein" evidence="1">
    <location>
        <begin position="29"/>
        <end position="92"/>
    </location>
</feature>
<keyword evidence="1" id="KW-0732">Signal</keyword>